<keyword evidence="2" id="KW-0812">Transmembrane</keyword>
<evidence type="ECO:0000313" key="3">
    <source>
        <dbReference type="EMBL" id="NEK94890.1"/>
    </source>
</evidence>
<dbReference type="RefSeq" id="WP_163611454.1">
    <property type="nucleotide sequence ID" value="NZ_JAAGWB010000035.1"/>
</dbReference>
<keyword evidence="2" id="KW-1133">Transmembrane helix</keyword>
<feature type="region of interest" description="Disordered" evidence="1">
    <location>
        <begin position="58"/>
        <end position="84"/>
    </location>
</feature>
<name>A0A6P0EVF6_9ACTN</name>
<evidence type="ECO:0000256" key="2">
    <source>
        <dbReference type="SAM" id="Phobius"/>
    </source>
</evidence>
<proteinExistence type="predicted"/>
<keyword evidence="5" id="KW-1185">Reference proteome</keyword>
<gene>
    <name evidence="4" type="ORF">G3R41_12670</name>
    <name evidence="3" type="ORF">GCU67_12015</name>
</gene>
<reference evidence="3 5" key="1">
    <citation type="submission" date="2020-01" db="EMBL/GenBank/DDBJ databases">
        <title>the WGS Modestobacter muralis CPCC 204518.</title>
        <authorList>
            <person name="Jiang Z."/>
        </authorList>
    </citation>
    <scope>NUCLEOTIDE SEQUENCE [LARGE SCALE GENOMIC DNA]</scope>
    <source>
        <strain evidence="3 5">DSM 100205</strain>
    </source>
</reference>
<protein>
    <submittedName>
        <fullName evidence="3">Uncharacterized protein</fullName>
    </submittedName>
</protein>
<feature type="transmembrane region" description="Helical" evidence="2">
    <location>
        <begin position="37"/>
        <end position="56"/>
    </location>
</feature>
<dbReference type="Proteomes" id="UP000468828">
    <property type="component" value="Unassembled WGS sequence"/>
</dbReference>
<evidence type="ECO:0000313" key="4">
    <source>
        <dbReference type="EMBL" id="NEN51778.1"/>
    </source>
</evidence>
<evidence type="ECO:0000313" key="5">
    <source>
        <dbReference type="Proteomes" id="UP000468828"/>
    </source>
</evidence>
<reference evidence="4 6" key="2">
    <citation type="submission" date="2020-02" db="EMBL/GenBank/DDBJ databases">
        <title>The WGS of Modestobacter muralis DSM 100205.</title>
        <authorList>
            <person name="Jiang Z."/>
        </authorList>
    </citation>
    <scope>NUCLEOTIDE SEQUENCE [LARGE SCALE GENOMIC DNA]</scope>
    <source>
        <strain evidence="4 6">DSM 100205</strain>
    </source>
</reference>
<organism evidence="3 5">
    <name type="scientific">Modestobacter muralis</name>
    <dbReference type="NCBI Taxonomy" id="1608614"/>
    <lineage>
        <taxon>Bacteria</taxon>
        <taxon>Bacillati</taxon>
        <taxon>Actinomycetota</taxon>
        <taxon>Actinomycetes</taxon>
        <taxon>Geodermatophilales</taxon>
        <taxon>Geodermatophilaceae</taxon>
        <taxon>Modestobacter</taxon>
    </lineage>
</organism>
<dbReference type="AlphaFoldDB" id="A0A6P0EVF6"/>
<evidence type="ECO:0000256" key="1">
    <source>
        <dbReference type="SAM" id="MobiDB-lite"/>
    </source>
</evidence>
<dbReference type="Proteomes" id="UP000471152">
    <property type="component" value="Unassembled WGS sequence"/>
</dbReference>
<dbReference type="EMBL" id="JAAGWB010000035">
    <property type="protein sequence ID" value="NEN51778.1"/>
    <property type="molecule type" value="Genomic_DNA"/>
</dbReference>
<dbReference type="EMBL" id="JAAGWH010000033">
    <property type="protein sequence ID" value="NEK94890.1"/>
    <property type="molecule type" value="Genomic_DNA"/>
</dbReference>
<accession>A0A6P0EVF6</accession>
<feature type="transmembrane region" description="Helical" evidence="2">
    <location>
        <begin position="7"/>
        <end position="25"/>
    </location>
</feature>
<evidence type="ECO:0000313" key="6">
    <source>
        <dbReference type="Proteomes" id="UP000471152"/>
    </source>
</evidence>
<keyword evidence="2" id="KW-0472">Membrane</keyword>
<sequence length="84" mass="8831">MISPFRPDVVVTGFVLAVPVLLLALRGDFTADDVVTRLPWCLAAGWAVVALVRWASTPPPPVKPSRTDTHPTAAPTDGEPASTA</sequence>
<comment type="caution">
    <text evidence="3">The sequence shown here is derived from an EMBL/GenBank/DDBJ whole genome shotgun (WGS) entry which is preliminary data.</text>
</comment>